<dbReference type="EC" id="2.7.13.3" evidence="2"/>
<dbReference type="OrthoDB" id="9766459at2"/>
<keyword evidence="6" id="KW-0175">Coiled coil</keyword>
<feature type="coiled-coil region" evidence="6">
    <location>
        <begin position="237"/>
        <end position="345"/>
    </location>
</feature>
<keyword evidence="7" id="KW-1133">Transmembrane helix</keyword>
<evidence type="ECO:0000256" key="4">
    <source>
        <dbReference type="ARBA" id="ARBA00022679"/>
    </source>
</evidence>
<accession>A0A364XZM7</accession>
<comment type="catalytic activity">
    <reaction evidence="1">
        <text>ATP + protein L-histidine = ADP + protein N-phospho-L-histidine.</text>
        <dbReference type="EC" id="2.7.13.3"/>
    </reaction>
</comment>
<feature type="transmembrane region" description="Helical" evidence="7">
    <location>
        <begin position="198"/>
        <end position="219"/>
    </location>
</feature>
<dbReference type="InterPro" id="IPR052162">
    <property type="entry name" value="Sensor_kinase/Photoreceptor"/>
</dbReference>
<keyword evidence="4" id="KW-0808">Transferase</keyword>
<evidence type="ECO:0000256" key="3">
    <source>
        <dbReference type="ARBA" id="ARBA00022553"/>
    </source>
</evidence>
<evidence type="ECO:0000313" key="9">
    <source>
        <dbReference type="EMBL" id="RAV99233.1"/>
    </source>
</evidence>
<evidence type="ECO:0000256" key="5">
    <source>
        <dbReference type="ARBA" id="ARBA00022777"/>
    </source>
</evidence>
<dbReference type="PROSITE" id="PS50109">
    <property type="entry name" value="HIS_KIN"/>
    <property type="match status" value="1"/>
</dbReference>
<dbReference type="Gene3D" id="3.30.565.10">
    <property type="entry name" value="Histidine kinase-like ATPase, C-terminal domain"/>
    <property type="match status" value="1"/>
</dbReference>
<sequence length="566" mass="65519">MKPFDGRLSLNLGAFSRKVEGYIVYILFVLILSLLLANIILMYQNNKVIEYNKAQQEEAERIKVNTLDIIRTIHQLDMGLRGYALIFSDVQHDVVLKGFAQMDTILRRLEVSLAKQHFPMESFNTLRDSTNIYIGTIRSMLVLAEQQKIGEFNAMLKKDLGLYAYLSYVRFTNHVNSFEDSIAKQAHARYRLALRNGYVLQIVLFFIMVPALLYMMFLFNKTIRISTQLAAARQDTADVLSRQKLELENQVQERTNEILAQNEEIIAQNEEIVSHNEQMNLHQVEIERQRNALQERTEKLTEAYQIIERQHNMMQERNKELTQEVSEQNRDLRKTNLELIEQNNRLEQFGYIISHNFRAPMARLIGLSRLLKDSDQESDRANLINLIVKSTNDFDNVFKDLTMILSIQKLNTDVYTKITLDEVMKKVTSMLEQEIFTTDAEVLTDFSKAPVVVSLCQYIESILFNLVSNAIKFRHPDRKPIVIVKSKMVGHQFLLSVTDNGLGIDLERHASTVFNLYKRFHFHVEGKGLGLFLVRTQVEALGGRIKIESKPDSGTVFKIELKMNTV</sequence>
<feature type="domain" description="Histidine kinase" evidence="8">
    <location>
        <begin position="352"/>
        <end position="565"/>
    </location>
</feature>
<feature type="transmembrane region" description="Helical" evidence="7">
    <location>
        <begin position="22"/>
        <end position="43"/>
    </location>
</feature>
<keyword evidence="7" id="KW-0472">Membrane</keyword>
<organism evidence="9 10">
    <name type="scientific">Pseudochryseolinea flava</name>
    <dbReference type="NCBI Taxonomy" id="2059302"/>
    <lineage>
        <taxon>Bacteria</taxon>
        <taxon>Pseudomonadati</taxon>
        <taxon>Bacteroidota</taxon>
        <taxon>Cytophagia</taxon>
        <taxon>Cytophagales</taxon>
        <taxon>Fulvivirgaceae</taxon>
        <taxon>Pseudochryseolinea</taxon>
    </lineage>
</organism>
<dbReference type="Proteomes" id="UP000251889">
    <property type="component" value="Unassembled WGS sequence"/>
</dbReference>
<name>A0A364XZM7_9BACT</name>
<dbReference type="Pfam" id="PF02518">
    <property type="entry name" value="HATPase_c"/>
    <property type="match status" value="1"/>
</dbReference>
<dbReference type="RefSeq" id="WP_112748747.1">
    <property type="nucleotide sequence ID" value="NZ_QMFY01000012.1"/>
</dbReference>
<dbReference type="InterPro" id="IPR036097">
    <property type="entry name" value="HisK_dim/P_sf"/>
</dbReference>
<comment type="caution">
    <text evidence="9">The sequence shown here is derived from an EMBL/GenBank/DDBJ whole genome shotgun (WGS) entry which is preliminary data.</text>
</comment>
<dbReference type="SUPFAM" id="SSF47384">
    <property type="entry name" value="Homodimeric domain of signal transducing histidine kinase"/>
    <property type="match status" value="1"/>
</dbReference>
<keyword evidence="10" id="KW-1185">Reference proteome</keyword>
<evidence type="ECO:0000256" key="7">
    <source>
        <dbReference type="SAM" id="Phobius"/>
    </source>
</evidence>
<dbReference type="EMBL" id="QMFY01000012">
    <property type="protein sequence ID" value="RAV99233.1"/>
    <property type="molecule type" value="Genomic_DNA"/>
</dbReference>
<gene>
    <name evidence="9" type="ORF">DQQ10_20250</name>
</gene>
<reference evidence="9 10" key="1">
    <citation type="submission" date="2018-06" db="EMBL/GenBank/DDBJ databases">
        <title>Chryseolinea flavus sp. nov., a member of the phylum Bacteroidetes isolated from soil.</title>
        <authorList>
            <person name="Li Y."/>
            <person name="Wang J."/>
        </authorList>
    </citation>
    <scope>NUCLEOTIDE SEQUENCE [LARGE SCALE GENOMIC DNA]</scope>
    <source>
        <strain evidence="9 10">SDU1-6</strain>
    </source>
</reference>
<proteinExistence type="predicted"/>
<keyword evidence="5" id="KW-0418">Kinase</keyword>
<evidence type="ECO:0000259" key="8">
    <source>
        <dbReference type="PROSITE" id="PS50109"/>
    </source>
</evidence>
<dbReference type="SMART" id="SM00387">
    <property type="entry name" value="HATPase_c"/>
    <property type="match status" value="1"/>
</dbReference>
<dbReference type="InterPro" id="IPR004358">
    <property type="entry name" value="Sig_transdc_His_kin-like_C"/>
</dbReference>
<evidence type="ECO:0000256" key="1">
    <source>
        <dbReference type="ARBA" id="ARBA00000085"/>
    </source>
</evidence>
<dbReference type="GO" id="GO:0000155">
    <property type="term" value="F:phosphorelay sensor kinase activity"/>
    <property type="evidence" value="ECO:0007669"/>
    <property type="project" value="InterPro"/>
</dbReference>
<dbReference type="InterPro" id="IPR003594">
    <property type="entry name" value="HATPase_dom"/>
</dbReference>
<dbReference type="PANTHER" id="PTHR43304:SF1">
    <property type="entry name" value="PAC DOMAIN-CONTAINING PROTEIN"/>
    <property type="match status" value="1"/>
</dbReference>
<keyword evidence="3" id="KW-0597">Phosphoprotein</keyword>
<dbReference type="PRINTS" id="PR00344">
    <property type="entry name" value="BCTRLSENSOR"/>
</dbReference>
<dbReference type="AlphaFoldDB" id="A0A364XZM7"/>
<dbReference type="SUPFAM" id="SSF55874">
    <property type="entry name" value="ATPase domain of HSP90 chaperone/DNA topoisomerase II/histidine kinase"/>
    <property type="match status" value="1"/>
</dbReference>
<dbReference type="InterPro" id="IPR036890">
    <property type="entry name" value="HATPase_C_sf"/>
</dbReference>
<evidence type="ECO:0000256" key="2">
    <source>
        <dbReference type="ARBA" id="ARBA00012438"/>
    </source>
</evidence>
<dbReference type="Gene3D" id="1.10.287.130">
    <property type="match status" value="1"/>
</dbReference>
<protein>
    <recommendedName>
        <fullName evidence="2">histidine kinase</fullName>
        <ecNumber evidence="2">2.7.13.3</ecNumber>
    </recommendedName>
</protein>
<evidence type="ECO:0000313" key="10">
    <source>
        <dbReference type="Proteomes" id="UP000251889"/>
    </source>
</evidence>
<dbReference type="InterPro" id="IPR005467">
    <property type="entry name" value="His_kinase_dom"/>
</dbReference>
<keyword evidence="7" id="KW-0812">Transmembrane</keyword>
<evidence type="ECO:0000256" key="6">
    <source>
        <dbReference type="SAM" id="Coils"/>
    </source>
</evidence>
<dbReference type="PANTHER" id="PTHR43304">
    <property type="entry name" value="PHYTOCHROME-LIKE PROTEIN CPH1"/>
    <property type="match status" value="1"/>
</dbReference>